<evidence type="ECO:0000313" key="2">
    <source>
        <dbReference type="Proteomes" id="UP000019402"/>
    </source>
</evidence>
<keyword evidence="2" id="KW-1185">Reference proteome</keyword>
<proteinExistence type="predicted"/>
<dbReference type="EMBL" id="BAMD01000046">
    <property type="protein sequence ID" value="GAF04470.1"/>
    <property type="molecule type" value="Genomic_DNA"/>
</dbReference>
<sequence>MRHKIKLFSIYSFLIFFTYQNNRMESKHVIIKLKAIIHDDGKIILHLKDNEGHIHEKSITSEVNPGSKITWTLDKDSDIIQIVDIYKKVGSPNIYSEKPHSIEGTTDWEAIVSNQAFEKASYNVDFRYKDGVVYTDDPQVKVKPPTH</sequence>
<accession>W7Y0M3</accession>
<gene>
    <name evidence="1" type="ORF">JCM21142_83177</name>
</gene>
<reference evidence="1 2" key="1">
    <citation type="journal article" date="2014" name="Genome Announc.">
        <title>Draft Genome Sequence of Cytophaga fermentans JCM 21142T, a Facultative Anaerobe Isolated from Marine Mud.</title>
        <authorList>
            <person name="Starns D."/>
            <person name="Oshima K."/>
            <person name="Suda W."/>
            <person name="Iino T."/>
            <person name="Yuki M."/>
            <person name="Inoue J."/>
            <person name="Kitamura K."/>
            <person name="Iida T."/>
            <person name="Darby A."/>
            <person name="Hattori M."/>
            <person name="Ohkuma M."/>
        </authorList>
    </citation>
    <scope>NUCLEOTIDE SEQUENCE [LARGE SCALE GENOMIC DNA]</scope>
    <source>
        <strain evidence="1 2">JCM 21142</strain>
    </source>
</reference>
<protein>
    <submittedName>
        <fullName evidence="1">Uncharacterized protein</fullName>
    </submittedName>
</protein>
<comment type="caution">
    <text evidence="1">The sequence shown here is derived from an EMBL/GenBank/DDBJ whole genome shotgun (WGS) entry which is preliminary data.</text>
</comment>
<dbReference type="Proteomes" id="UP000019402">
    <property type="component" value="Unassembled WGS sequence"/>
</dbReference>
<evidence type="ECO:0000313" key="1">
    <source>
        <dbReference type="EMBL" id="GAF04470.1"/>
    </source>
</evidence>
<name>W7Y0M3_9BACT</name>
<dbReference type="STRING" id="869213.GCA_000517085_04051"/>
<dbReference type="AlphaFoldDB" id="W7Y0M3"/>
<dbReference type="eggNOG" id="ENOG502ZV5R">
    <property type="taxonomic scope" value="Bacteria"/>
</dbReference>
<organism evidence="1 2">
    <name type="scientific">Saccharicrinis fermentans DSM 9555 = JCM 21142</name>
    <dbReference type="NCBI Taxonomy" id="869213"/>
    <lineage>
        <taxon>Bacteria</taxon>
        <taxon>Pseudomonadati</taxon>
        <taxon>Bacteroidota</taxon>
        <taxon>Bacteroidia</taxon>
        <taxon>Marinilabiliales</taxon>
        <taxon>Marinilabiliaceae</taxon>
        <taxon>Saccharicrinis</taxon>
    </lineage>
</organism>